<dbReference type="EMBL" id="DS113504">
    <property type="protein sequence ID" value="EAY03447.1"/>
    <property type="molecule type" value="Genomic_DNA"/>
</dbReference>
<accession>A2EV64</accession>
<dbReference type="Pfam" id="PF24291">
    <property type="entry name" value="Ig_CFAP65"/>
    <property type="match status" value="1"/>
</dbReference>
<dbReference type="GO" id="GO:0003341">
    <property type="term" value="P:cilium movement"/>
    <property type="evidence" value="ECO:0000318"/>
    <property type="project" value="GO_Central"/>
</dbReference>
<feature type="region of interest" description="Disordered" evidence="7">
    <location>
        <begin position="2259"/>
        <end position="2278"/>
    </location>
</feature>
<evidence type="ECO:0000256" key="7">
    <source>
        <dbReference type="SAM" id="MobiDB-lite"/>
    </source>
</evidence>
<reference evidence="10" key="2">
    <citation type="journal article" date="2007" name="Science">
        <title>Draft genome sequence of the sexually transmitted pathogen Trichomonas vaginalis.</title>
        <authorList>
            <person name="Carlton J.M."/>
            <person name="Hirt R.P."/>
            <person name="Silva J.C."/>
            <person name="Delcher A.L."/>
            <person name="Schatz M."/>
            <person name="Zhao Q."/>
            <person name="Wortman J.R."/>
            <person name="Bidwell S.L."/>
            <person name="Alsmark U.C.M."/>
            <person name="Besteiro S."/>
            <person name="Sicheritz-Ponten T."/>
            <person name="Noel C.J."/>
            <person name="Dacks J.B."/>
            <person name="Foster P.G."/>
            <person name="Simillion C."/>
            <person name="Van de Peer Y."/>
            <person name="Miranda-Saavedra D."/>
            <person name="Barton G.J."/>
            <person name="Westrop G.D."/>
            <person name="Mueller S."/>
            <person name="Dessi D."/>
            <person name="Fiori P.L."/>
            <person name="Ren Q."/>
            <person name="Paulsen I."/>
            <person name="Zhang H."/>
            <person name="Bastida-Corcuera F.D."/>
            <person name="Simoes-Barbosa A."/>
            <person name="Brown M.T."/>
            <person name="Hayes R.D."/>
            <person name="Mukherjee M."/>
            <person name="Okumura C.Y."/>
            <person name="Schneider R."/>
            <person name="Smith A.J."/>
            <person name="Vanacova S."/>
            <person name="Villalvazo M."/>
            <person name="Haas B.J."/>
            <person name="Pertea M."/>
            <person name="Feldblyum T.V."/>
            <person name="Utterback T.R."/>
            <person name="Shu C.L."/>
            <person name="Osoegawa K."/>
            <person name="de Jong P.J."/>
            <person name="Hrdy I."/>
            <person name="Horvathova L."/>
            <person name="Zubacova Z."/>
            <person name="Dolezal P."/>
            <person name="Malik S.B."/>
            <person name="Logsdon J.M. Jr."/>
            <person name="Henze K."/>
            <person name="Gupta A."/>
            <person name="Wang C.C."/>
            <person name="Dunne R.L."/>
            <person name="Upcroft J.A."/>
            <person name="Upcroft P."/>
            <person name="White O."/>
            <person name="Salzberg S.L."/>
            <person name="Tang P."/>
            <person name="Chiu C.-H."/>
            <person name="Lee Y.-S."/>
            <person name="Embley T.M."/>
            <person name="Coombs G.H."/>
            <person name="Mottram J.C."/>
            <person name="Tachezy J."/>
            <person name="Fraser-Liggett C.M."/>
            <person name="Johnson P.J."/>
        </authorList>
    </citation>
    <scope>NUCLEOTIDE SEQUENCE [LARGE SCALE GENOMIC DNA]</scope>
    <source>
        <strain evidence="10">G3</strain>
    </source>
</reference>
<dbReference type="InterPro" id="IPR033305">
    <property type="entry name" value="Hydin-like"/>
</dbReference>
<evidence type="ECO:0000259" key="8">
    <source>
        <dbReference type="Pfam" id="PF22544"/>
    </source>
</evidence>
<feature type="domain" description="HYDIN/VesB/CFA65-like Ig-like" evidence="8">
    <location>
        <begin position="1990"/>
        <end position="2077"/>
    </location>
</feature>
<feature type="domain" description="HYDIN/VesB/CFA65-like Ig-like" evidence="8">
    <location>
        <begin position="1908"/>
        <end position="1985"/>
    </location>
</feature>
<dbReference type="Gene3D" id="3.40.50.300">
    <property type="entry name" value="P-loop containing nucleotide triphosphate hydrolases"/>
    <property type="match status" value="1"/>
</dbReference>
<evidence type="ECO:0000256" key="2">
    <source>
        <dbReference type="ARBA" id="ARBA00004496"/>
    </source>
</evidence>
<dbReference type="Gene3D" id="2.60.40.10">
    <property type="entry name" value="Immunoglobulins"/>
    <property type="match status" value="17"/>
</dbReference>
<dbReference type="InterPro" id="IPR027417">
    <property type="entry name" value="P-loop_NTPase"/>
</dbReference>
<keyword evidence="6" id="KW-0175">Coiled coil</keyword>
<organism evidence="10 11">
    <name type="scientific">Trichomonas vaginalis (strain ATCC PRA-98 / G3)</name>
    <dbReference type="NCBI Taxonomy" id="412133"/>
    <lineage>
        <taxon>Eukaryota</taxon>
        <taxon>Metamonada</taxon>
        <taxon>Parabasalia</taxon>
        <taxon>Trichomonadida</taxon>
        <taxon>Trichomonadidae</taxon>
        <taxon>Trichomonas</taxon>
    </lineage>
</organism>
<name>A2EV64_TRIV3</name>
<evidence type="ECO:0000256" key="6">
    <source>
        <dbReference type="SAM" id="Coils"/>
    </source>
</evidence>
<feature type="domain" description="CFAP65 tenth Ig-like" evidence="9">
    <location>
        <begin position="1182"/>
        <end position="1285"/>
    </location>
</feature>
<dbReference type="Pfam" id="PF22544">
    <property type="entry name" value="HYDIN_VesB_CFA65-like_Ig"/>
    <property type="match status" value="5"/>
</dbReference>
<sequence>MALLPIRLDPDSVVFPHTYMATSTRMTIKIINDSNHVVRYEWRRNPDLLSDLNELSKLDLGNPEHRKDHEKKLQFNSDSFFIEPLFSEIWPHRFQQIVVTFKPNTDGIFFETAYLFDKLSKLRVPLQLQGLSLPAEAAFNIETIHIGHVNLGDVNDYQIMLMNTGQVNANFEYIEEQHDNYYDFLPNNGSLEVGGSIPIIIHFEAKHVGQFSESFYFSVNGKTEGCPKITLTGKVVGPSYVLSTHCIDFEKAGYGFVHSQSFTVTNSSQIPLSYKMHLRIDGSFEKHELSVLPDEGVIAPNEISKFTVELLPKSVKNYNAILEFLPTDLENSQEIVIKANCICPEISLLRNVLEVGDIFINKRIMAQLIALNKTEYPARYEFVSCNDPSILEAKIEYDNDTGVIQANGRTVIPVYITPKMIGQIRLTRFIRISGATYRPLDFSIQANCIGPKILMTPEKVDFGKSTVLVETIKNVVITNNSPIPASFKASIKKSGDIFSIDLNEATIEPNSSLEFPIKAIFNDSVPFNSSIEFIFQNLAPFSIPISGKGIGCPIVPSISLSSISTGILFTNEPRYIDFTLTNKGRRNIEIKWLMQKAKSFPDTGKSASVSISPESAYFKVNKVQSFRITVVSSYATQYTCNCSCMAIVGKKSFEVFSPLISGTFIDPLITFSKPRMDFKHYHDTVNESKSALEPSPELLPGITQSNTIINSTELEVTLYVNNLEYFEISPNIFNLKPGEQIDFDVTFLTSKKKDFLAQKIDDNIRFEIEGNPTNIYLPVSAIYAFPNLQFNSLAPLNFGVLSSETELTKDITVKNTSLVDCHYTWELTNRHNDQLINQVFDIYPFSGVIPAGSNETFHFSFYGKLREGKLSSSYDTIAICHATGGPDYTVQLCGEVAKVDYEIEPKVIDFGTRYFDDYLISNIKITNRSLIPLQYKIQIPQQTSFNYINIDSLTGSVDKEMTATIKVKIYPGIPRKYNESINITIGRYDVTPIEIKCDCQFPQLQSDMERDTDDPLMDTFIHRPRKTTAIPSPDHLSSIERDLFIDMLEAKKASMKMTGRKKLATQTQEAYVSSIFVVDFGDILVGEDKFVEKTFTTFTPLPVSFEIIDDSLEGTGFSVSEVSFKNVLPNTTIPIRFSFETAKRTNKIGGNIELPIYVAFTETFCYIIRIIATISIPCLSFSKAYFMFEPTIIGQKRTMTLQIQNTNRIDTKFGINWKMIENKKIPKNIFKIEPSEGIIPSMSYENITITFEPKSSRQYSLEIPFETQYNDDVTFVALKGQGFNLKIQFEPEKIDFSPRLPYSDPQTIKFKIINPTDHVVEVFNTQYDAKIAQVNIPQMISGSSKNIFESLTELPSPDATMSKKSLASAEASLSRKSLPVSVPEEKIITKNFSICIIVHGSPKAGKTHISKLLSRHFNLPIIKLSSIWESTDNREALLREIISMPEFSKGFIIDGLDGIPDGKESELFVTHSMKIKNVMEDMQKNPFMDIQKPGETTSSIECLNTILESLSCHYVFLIGVTCSADIAIKRIEEENMKDFEQKAEKLRQEMEKIALMDEEEYNALPEREKLKVDQMRKKAREDIVGVEEKAVECARKSRLSNRSQLIKTNQSIDKSQANSNNNKNVKKKLTINEEIQAKINLFLLSFGALARMVQERRPNTIVIDPQTLQLPNKVKFDDHQEKTCSTQKNLNSLFLTITDPEDDVYSALYSFFPRWNVMREKIFQKLIPDSQIIIPDEALYTPLNLEPILDCFHLLPADEHQVEEPERSPSSISKGRKFRTSSTIIKSPNRPKIILEQNLDPVYTPRWLIEPNSSVSLAVRFISKGIGNYNDFFNFQIVGGNGKNIQLPVTATCVIPEIDRSPSSIFQKIQKKFFMKTEFSYIETLKEYHFGFQLVMKEKTKNQPPAYKTQFLIKNAGIIPAEITSILSDQGKSPFTIENGNCTINPGYQTNITIGFHPITAERFRSTLSIFVKNNPEPLIIPIVGDGCIPSIESNLTTLDFGRVVTDHSLTLPITLRNSGKTGAYWKLKGVQQLESFLTFSSTDGIIQPMQSLDISATFSSKKSQIIKKPIQIDIMDKNKLRMYSTFHIQVLAEAFDINFDFIYPKGIDHLNFGTLQVGEKSDLVCVIKNRGKYASIFNITPQKSAMKYLKANMLEGQITGGEKGSKQITFSFLSEAPVEIKNAVVAYLKVMDTVTNTALGTVPIRLSAVTAYSKIRLDPPILDFGLCELGEVNSKTVTIYNDGSFPFEFTLASKDIADTRNTNKNRKQKPRPQKSKSKLQTIRFFFGNFGCSHAEGTVPPGGSLQMVIEYSSMNPAEDESDLIFNGANLDPTLNGALHYTIRAKTSLPSIETELFDQIFPDLPLCLRYDLARKDILCFVEDEQTLHFNPTNLKSSKSVKVRLINTLEIPAVIDAVVRPVKKGDSSKLPFSLSEKQFSLPPHGYDELELVFNPDKVGKYTAIFEAIPHANASRDSTSGLTFRIEAEGALPQVSVEGFPEKSKKSYSYSFGRTLVGFTREKGVTIINNGLLPANIQINAQASPDFTLLGVETNSVLLHPGRSISPKMIFSPSKTKKSTFDIQVKVEENSNSDFTMSFVGDGVVEDIIFDGLQSDDSLIFRDAVIGKKETQTFIIKNISSSDYRFQIEEIPSLTIVPTAGHIHKHNSKPITVTFNADSQVRYNGQKMTVKVQEIILPENSEEWDDSMKVEQIVMPVVPPSPIGSSDRGRGISSSRTKRKFPTFQGIPSSPSRANFPTFNPSVSPSRISTSSSRSSISLQGPQVQLVTKEEPICSITQKSKDFIIKVTARSDNIHYNIDTESIAFPPTMMFEKRAEYVNITNTCSIKFGFKWFATVPEEIKTADGTPPFTIEPSEGVIEPGTSTKFAITYAPTTIGNFQSKLVCDVPSLSIHEDPTVFVSGSSRRPVCHIVCDASDYLLRRHPDYSYDIPPGTRVLEIFSKGVNISSSKIVEVMNTMETAYDAVWTQMNETYDEKSITCDQTIAIISSGKSLRTSFTYRPTKARTVESLWKLSIPSTNTYAYILVVGRIMPR</sequence>
<feature type="domain" description="HYDIN/VesB/CFA65-like Ig-like" evidence="8">
    <location>
        <begin position="2857"/>
        <end position="2903"/>
    </location>
</feature>
<dbReference type="PANTHER" id="PTHR23053:SF0">
    <property type="entry name" value="HYDROCEPHALUS-INDUCING PROTEIN HOMOLOG"/>
    <property type="match status" value="1"/>
</dbReference>
<feature type="coiled-coil region" evidence="6">
    <location>
        <begin position="1529"/>
        <end position="1556"/>
    </location>
</feature>
<evidence type="ECO:0000313" key="10">
    <source>
        <dbReference type="EMBL" id="EAY03447.1"/>
    </source>
</evidence>
<dbReference type="VEuPathDB" id="TrichDB:TVAGG3_0936020"/>
<dbReference type="InParanoid" id="A2EV64"/>
<dbReference type="GO" id="GO:0005930">
    <property type="term" value="C:axoneme"/>
    <property type="evidence" value="ECO:0000318"/>
    <property type="project" value="GO_Central"/>
</dbReference>
<gene>
    <name evidence="10" type="ORF">TVAG_412510</name>
</gene>
<dbReference type="KEGG" id="tva:4761292"/>
<evidence type="ECO:0000256" key="4">
    <source>
        <dbReference type="ARBA" id="ARBA00023069"/>
    </source>
</evidence>
<keyword evidence="4" id="KW-0969">Cilium</keyword>
<evidence type="ECO:0000259" key="9">
    <source>
        <dbReference type="Pfam" id="PF24291"/>
    </source>
</evidence>
<feature type="compositionally biased region" description="Low complexity" evidence="7">
    <location>
        <begin position="2758"/>
        <end position="2772"/>
    </location>
</feature>
<dbReference type="PANTHER" id="PTHR23053">
    <property type="entry name" value="DLEC1 DELETED IN LUNG AND ESOPHAGEAL CANCER 1"/>
    <property type="match status" value="1"/>
</dbReference>
<dbReference type="OrthoDB" id="442692at2759"/>
<reference evidence="10" key="1">
    <citation type="submission" date="2006-10" db="EMBL/GenBank/DDBJ databases">
        <authorList>
            <person name="Amadeo P."/>
            <person name="Zhao Q."/>
            <person name="Wortman J."/>
            <person name="Fraser-Liggett C."/>
            <person name="Carlton J."/>
        </authorList>
    </citation>
    <scope>NUCLEOTIDE SEQUENCE</scope>
    <source>
        <strain evidence="10">G3</strain>
    </source>
</reference>
<dbReference type="InterPro" id="IPR013783">
    <property type="entry name" value="Ig-like_fold"/>
</dbReference>
<dbReference type="SUPFAM" id="SSF52540">
    <property type="entry name" value="P-loop containing nucleoside triphosphate hydrolases"/>
    <property type="match status" value="1"/>
</dbReference>
<evidence type="ECO:0000313" key="11">
    <source>
        <dbReference type="Proteomes" id="UP000001542"/>
    </source>
</evidence>
<feature type="domain" description="HYDIN/VesB/CFA65-like Ig-like" evidence="8">
    <location>
        <begin position="245"/>
        <end position="339"/>
    </location>
</feature>
<evidence type="ECO:0000256" key="3">
    <source>
        <dbReference type="ARBA" id="ARBA00022490"/>
    </source>
</evidence>
<keyword evidence="11" id="KW-1185">Reference proteome</keyword>
<dbReference type="GO" id="GO:1904158">
    <property type="term" value="P:axonemal central apparatus assembly"/>
    <property type="evidence" value="ECO:0000318"/>
    <property type="project" value="GO_Central"/>
</dbReference>
<dbReference type="InterPro" id="IPR056305">
    <property type="entry name" value="Ig_CFAP65_10th"/>
</dbReference>
<feature type="compositionally biased region" description="Polar residues" evidence="7">
    <location>
        <begin position="2743"/>
        <end position="2757"/>
    </location>
</feature>
<keyword evidence="5" id="KW-0966">Cell projection</keyword>
<keyword evidence="3" id="KW-0963">Cytoplasm</keyword>
<feature type="compositionally biased region" description="Basic residues" evidence="7">
    <location>
        <begin position="2264"/>
        <end position="2278"/>
    </location>
</feature>
<dbReference type="InterPro" id="IPR053879">
    <property type="entry name" value="HYDIN_VesB_CFA65-like_Ig"/>
</dbReference>
<proteinExistence type="predicted"/>
<evidence type="ECO:0000256" key="1">
    <source>
        <dbReference type="ARBA" id="ARBA00004138"/>
    </source>
</evidence>
<dbReference type="VEuPathDB" id="TrichDB:TVAG_412510"/>
<dbReference type="RefSeq" id="XP_001315670.1">
    <property type="nucleotide sequence ID" value="XM_001315635.1"/>
</dbReference>
<dbReference type="Proteomes" id="UP000001542">
    <property type="component" value="Unassembled WGS sequence"/>
</dbReference>
<feature type="region of interest" description="Disordered" evidence="7">
    <location>
        <begin position="2714"/>
        <end position="2772"/>
    </location>
</feature>
<evidence type="ECO:0000256" key="5">
    <source>
        <dbReference type="ARBA" id="ARBA00023273"/>
    </source>
</evidence>
<comment type="subcellular location">
    <subcellularLocation>
        <location evidence="1">Cell projection</location>
        <location evidence="1">Cilium</location>
    </subcellularLocation>
    <subcellularLocation>
        <location evidence="2">Cytoplasm</location>
    </subcellularLocation>
</comment>
<evidence type="ECO:0008006" key="12">
    <source>
        <dbReference type="Google" id="ProtNLM"/>
    </source>
</evidence>
<dbReference type="STRING" id="5722.A2EV64"/>
<feature type="domain" description="HYDIN/VesB/CFA65-like Ig-like" evidence="8">
    <location>
        <begin position="139"/>
        <end position="232"/>
    </location>
</feature>
<dbReference type="SMR" id="A2EV64"/>
<dbReference type="eggNOG" id="ENOG502QQ4F">
    <property type="taxonomic scope" value="Eukaryota"/>
</dbReference>
<protein>
    <recommendedName>
        <fullName evidence="12">MSP domain-containing protein</fullName>
    </recommendedName>
</protein>
<feature type="compositionally biased region" description="Low complexity" evidence="7">
    <location>
        <begin position="2720"/>
        <end position="2732"/>
    </location>
</feature>